<evidence type="ECO:0000313" key="2">
    <source>
        <dbReference type="Proteomes" id="UP001430953"/>
    </source>
</evidence>
<keyword evidence="2" id="KW-1185">Reference proteome</keyword>
<reference evidence="1 2" key="1">
    <citation type="submission" date="2023-03" db="EMBL/GenBank/DDBJ databases">
        <title>High recombination rates correlate with genetic variation in Cardiocondyla obscurior ants.</title>
        <authorList>
            <person name="Errbii M."/>
        </authorList>
    </citation>
    <scope>NUCLEOTIDE SEQUENCE [LARGE SCALE GENOMIC DNA]</scope>
    <source>
        <strain evidence="1">Alpha-2009</strain>
        <tissue evidence="1">Whole body</tissue>
    </source>
</reference>
<dbReference type="EMBL" id="JADYXP020000015">
    <property type="protein sequence ID" value="KAL0108820.1"/>
    <property type="molecule type" value="Genomic_DNA"/>
</dbReference>
<sequence>MYDARFMRHEKLLLSDEIGYTLERYALYEARASRSRLSTTEVVATDNTQTEISKRPRGNRRLMDRNPCLDSPRRIGVLRAYPHSEKSDCIPSRSMLRRETRGKIGMKGDGKCQ</sequence>
<gene>
    <name evidence="1" type="ORF">PUN28_014144</name>
</gene>
<dbReference type="Proteomes" id="UP001430953">
    <property type="component" value="Unassembled WGS sequence"/>
</dbReference>
<dbReference type="AlphaFoldDB" id="A0AAW2F135"/>
<protein>
    <submittedName>
        <fullName evidence="1">Uncharacterized protein</fullName>
    </submittedName>
</protein>
<organism evidence="1 2">
    <name type="scientific">Cardiocondyla obscurior</name>
    <dbReference type="NCBI Taxonomy" id="286306"/>
    <lineage>
        <taxon>Eukaryota</taxon>
        <taxon>Metazoa</taxon>
        <taxon>Ecdysozoa</taxon>
        <taxon>Arthropoda</taxon>
        <taxon>Hexapoda</taxon>
        <taxon>Insecta</taxon>
        <taxon>Pterygota</taxon>
        <taxon>Neoptera</taxon>
        <taxon>Endopterygota</taxon>
        <taxon>Hymenoptera</taxon>
        <taxon>Apocrita</taxon>
        <taxon>Aculeata</taxon>
        <taxon>Formicoidea</taxon>
        <taxon>Formicidae</taxon>
        <taxon>Myrmicinae</taxon>
        <taxon>Cardiocondyla</taxon>
    </lineage>
</organism>
<name>A0AAW2F135_9HYME</name>
<evidence type="ECO:0000313" key="1">
    <source>
        <dbReference type="EMBL" id="KAL0108820.1"/>
    </source>
</evidence>
<proteinExistence type="predicted"/>
<comment type="caution">
    <text evidence="1">The sequence shown here is derived from an EMBL/GenBank/DDBJ whole genome shotgun (WGS) entry which is preliminary data.</text>
</comment>
<accession>A0AAW2F135</accession>